<dbReference type="SUPFAM" id="SSF56047">
    <property type="entry name" value="Ribosomal protein S8"/>
    <property type="match status" value="1"/>
</dbReference>
<sequence>MVCVNVLADALTSIYDPEKRGKHQILIRPCAKVIVQLLTVAMKHGYLGEFEITDDHRAREVVVSLTGRLNKCGVIGSIADVQLKDLGKWRSDLPPSGQFPFLY</sequence>
<accession>A0ABM2W1X7</accession>
<organism evidence="5 6">
    <name type="scientific">Mesocricetus auratus</name>
    <name type="common">Golden hamster</name>
    <dbReference type="NCBI Taxonomy" id="10036"/>
    <lineage>
        <taxon>Eukaryota</taxon>
        <taxon>Metazoa</taxon>
        <taxon>Chordata</taxon>
        <taxon>Craniata</taxon>
        <taxon>Vertebrata</taxon>
        <taxon>Euteleostomi</taxon>
        <taxon>Mammalia</taxon>
        <taxon>Eutheria</taxon>
        <taxon>Euarchontoglires</taxon>
        <taxon>Glires</taxon>
        <taxon>Rodentia</taxon>
        <taxon>Myomorpha</taxon>
        <taxon>Muroidea</taxon>
        <taxon>Cricetidae</taxon>
        <taxon>Cricetinae</taxon>
        <taxon>Mesocricetus</taxon>
    </lineage>
</organism>
<dbReference type="RefSeq" id="XP_040584405.1">
    <property type="nucleotide sequence ID" value="XM_040728471.1"/>
</dbReference>
<dbReference type="GeneID" id="121132971"/>
<name>A0ABM2W1X7_MESAU</name>
<dbReference type="Gene3D" id="3.30.1370.30">
    <property type="match status" value="1"/>
</dbReference>
<dbReference type="PANTHER" id="PTHR11758">
    <property type="entry name" value="40S RIBOSOMAL PROTEIN S15A"/>
    <property type="match status" value="1"/>
</dbReference>
<keyword evidence="5" id="KW-1185">Reference proteome</keyword>
<keyword evidence="2" id="KW-0689">Ribosomal protein</keyword>
<evidence type="ECO:0000256" key="1">
    <source>
        <dbReference type="ARBA" id="ARBA00006471"/>
    </source>
</evidence>
<gene>
    <name evidence="6" type="primary">LOC121132971</name>
</gene>
<evidence type="ECO:0000256" key="3">
    <source>
        <dbReference type="ARBA" id="ARBA00023274"/>
    </source>
</evidence>
<dbReference type="InterPro" id="IPR035987">
    <property type="entry name" value="Ribosomal_uS8_sf"/>
</dbReference>
<dbReference type="Proteomes" id="UP000886700">
    <property type="component" value="Unplaced"/>
</dbReference>
<reference evidence="6" key="1">
    <citation type="submission" date="2025-08" db="UniProtKB">
        <authorList>
            <consortium name="RefSeq"/>
        </authorList>
    </citation>
    <scope>IDENTIFICATION</scope>
    <source>
        <tissue evidence="6">Liver</tissue>
    </source>
</reference>
<evidence type="ECO:0000313" key="5">
    <source>
        <dbReference type="Proteomes" id="UP000886700"/>
    </source>
</evidence>
<dbReference type="InterPro" id="IPR000630">
    <property type="entry name" value="Ribosomal_uS8"/>
</dbReference>
<evidence type="ECO:0000256" key="2">
    <source>
        <dbReference type="ARBA" id="ARBA00022980"/>
    </source>
</evidence>
<comment type="similarity">
    <text evidence="1">Belongs to the universal ribosomal protein uS8 family.</text>
</comment>
<dbReference type="Gene3D" id="3.30.1490.10">
    <property type="match status" value="1"/>
</dbReference>
<evidence type="ECO:0000256" key="4">
    <source>
        <dbReference type="ARBA" id="ARBA00035422"/>
    </source>
</evidence>
<proteinExistence type="inferred from homology"/>
<dbReference type="Pfam" id="PF00410">
    <property type="entry name" value="Ribosomal_S8"/>
    <property type="match status" value="1"/>
</dbReference>
<keyword evidence="3" id="KW-0687">Ribonucleoprotein</keyword>
<evidence type="ECO:0000313" key="6">
    <source>
        <dbReference type="RefSeq" id="XP_040584405.1"/>
    </source>
</evidence>
<protein>
    <recommendedName>
        <fullName evidence="4">40S ribosomal protein S15a</fullName>
    </recommendedName>
</protein>